<evidence type="ECO:0000313" key="2">
    <source>
        <dbReference type="EMBL" id="KAJ1172346.1"/>
    </source>
</evidence>
<dbReference type="EMBL" id="JANPWB010000007">
    <property type="protein sequence ID" value="KAJ1172346.1"/>
    <property type="molecule type" value="Genomic_DNA"/>
</dbReference>
<dbReference type="Proteomes" id="UP001066276">
    <property type="component" value="Chromosome 4_1"/>
</dbReference>
<proteinExistence type="predicted"/>
<organism evidence="2 3">
    <name type="scientific">Pleurodeles waltl</name>
    <name type="common">Iberian ribbed newt</name>
    <dbReference type="NCBI Taxonomy" id="8319"/>
    <lineage>
        <taxon>Eukaryota</taxon>
        <taxon>Metazoa</taxon>
        <taxon>Chordata</taxon>
        <taxon>Craniata</taxon>
        <taxon>Vertebrata</taxon>
        <taxon>Euteleostomi</taxon>
        <taxon>Amphibia</taxon>
        <taxon>Batrachia</taxon>
        <taxon>Caudata</taxon>
        <taxon>Salamandroidea</taxon>
        <taxon>Salamandridae</taxon>
        <taxon>Pleurodelinae</taxon>
        <taxon>Pleurodeles</taxon>
    </lineage>
</organism>
<protein>
    <submittedName>
        <fullName evidence="2">Uncharacterized protein</fullName>
    </submittedName>
</protein>
<dbReference type="AlphaFoldDB" id="A0AAV7T8F5"/>
<feature type="non-terminal residue" evidence="2">
    <location>
        <position position="103"/>
    </location>
</feature>
<name>A0AAV7T8F5_PLEWA</name>
<feature type="non-terminal residue" evidence="2">
    <location>
        <position position="1"/>
    </location>
</feature>
<feature type="region of interest" description="Disordered" evidence="1">
    <location>
        <begin position="67"/>
        <end position="103"/>
    </location>
</feature>
<evidence type="ECO:0000313" key="3">
    <source>
        <dbReference type="Proteomes" id="UP001066276"/>
    </source>
</evidence>
<feature type="region of interest" description="Disordered" evidence="1">
    <location>
        <begin position="24"/>
        <end position="47"/>
    </location>
</feature>
<evidence type="ECO:0000256" key="1">
    <source>
        <dbReference type="SAM" id="MobiDB-lite"/>
    </source>
</evidence>
<gene>
    <name evidence="2" type="ORF">NDU88_004193</name>
</gene>
<keyword evidence="3" id="KW-1185">Reference proteome</keyword>
<sequence length="103" mass="10922">GSPPYTTDGPPPYTIGEVFWFEDPDAAKDDGSPADMPVPEHPDDMDDELINIPQETIQEVLGILQTPPSVTSSRSTAGAGQGGTGAPDPYTFSEVESFKDPEV</sequence>
<comment type="caution">
    <text evidence="2">The sequence shown here is derived from an EMBL/GenBank/DDBJ whole genome shotgun (WGS) entry which is preliminary data.</text>
</comment>
<reference evidence="2" key="1">
    <citation type="journal article" date="2022" name="bioRxiv">
        <title>Sequencing and chromosome-scale assembly of the giantPleurodeles waltlgenome.</title>
        <authorList>
            <person name="Brown T."/>
            <person name="Elewa A."/>
            <person name="Iarovenko S."/>
            <person name="Subramanian E."/>
            <person name="Araus A.J."/>
            <person name="Petzold A."/>
            <person name="Susuki M."/>
            <person name="Suzuki K.-i.T."/>
            <person name="Hayashi T."/>
            <person name="Toyoda A."/>
            <person name="Oliveira C."/>
            <person name="Osipova E."/>
            <person name="Leigh N.D."/>
            <person name="Simon A."/>
            <person name="Yun M.H."/>
        </authorList>
    </citation>
    <scope>NUCLEOTIDE SEQUENCE</scope>
    <source>
        <strain evidence="2">20211129_DDA</strain>
        <tissue evidence="2">Liver</tissue>
    </source>
</reference>
<accession>A0AAV7T8F5</accession>